<name>A0A0A9C1Q8_ARUDO</name>
<organism evidence="1">
    <name type="scientific">Arundo donax</name>
    <name type="common">Giant reed</name>
    <name type="synonym">Donax arundinaceus</name>
    <dbReference type="NCBI Taxonomy" id="35708"/>
    <lineage>
        <taxon>Eukaryota</taxon>
        <taxon>Viridiplantae</taxon>
        <taxon>Streptophyta</taxon>
        <taxon>Embryophyta</taxon>
        <taxon>Tracheophyta</taxon>
        <taxon>Spermatophyta</taxon>
        <taxon>Magnoliopsida</taxon>
        <taxon>Liliopsida</taxon>
        <taxon>Poales</taxon>
        <taxon>Poaceae</taxon>
        <taxon>PACMAD clade</taxon>
        <taxon>Arundinoideae</taxon>
        <taxon>Arundineae</taxon>
        <taxon>Arundo</taxon>
    </lineage>
</organism>
<proteinExistence type="predicted"/>
<sequence length="32" mass="3570">MASATTRLRIQTFNLPNDCPDWSSSTDTETLP</sequence>
<dbReference type="EMBL" id="GBRH01230560">
    <property type="protein sequence ID" value="JAD67335.1"/>
    <property type="molecule type" value="Transcribed_RNA"/>
</dbReference>
<reference evidence="1" key="2">
    <citation type="journal article" date="2015" name="Data Brief">
        <title>Shoot transcriptome of the giant reed, Arundo donax.</title>
        <authorList>
            <person name="Barrero R.A."/>
            <person name="Guerrero F.D."/>
            <person name="Moolhuijzen P."/>
            <person name="Goolsby J.A."/>
            <person name="Tidwell J."/>
            <person name="Bellgard S.E."/>
            <person name="Bellgard M.I."/>
        </authorList>
    </citation>
    <scope>NUCLEOTIDE SEQUENCE</scope>
    <source>
        <tissue evidence="1">Shoot tissue taken approximately 20 cm above the soil surface</tissue>
    </source>
</reference>
<reference evidence="1" key="1">
    <citation type="submission" date="2014-09" db="EMBL/GenBank/DDBJ databases">
        <authorList>
            <person name="Magalhaes I.L.F."/>
            <person name="Oliveira U."/>
            <person name="Santos F.R."/>
            <person name="Vidigal T.H.D.A."/>
            <person name="Brescovit A.D."/>
            <person name="Santos A.J."/>
        </authorList>
    </citation>
    <scope>NUCLEOTIDE SEQUENCE</scope>
    <source>
        <tissue evidence="1">Shoot tissue taken approximately 20 cm above the soil surface</tissue>
    </source>
</reference>
<accession>A0A0A9C1Q8</accession>
<protein>
    <submittedName>
        <fullName evidence="1">Uncharacterized protein</fullName>
    </submittedName>
</protein>
<dbReference type="AlphaFoldDB" id="A0A0A9C1Q8"/>
<evidence type="ECO:0000313" key="1">
    <source>
        <dbReference type="EMBL" id="JAD67335.1"/>
    </source>
</evidence>